<reference evidence="1" key="2">
    <citation type="submission" date="2006-01" db="EMBL/GenBank/DDBJ databases">
        <authorList>
            <person name="Genoscope"/>
        </authorList>
    </citation>
    <scope>NUCLEOTIDE SEQUENCE</scope>
</reference>
<dbReference type="InterPro" id="IPR024220">
    <property type="entry name" value="DUF3780"/>
</dbReference>
<name>Q1Q577_KUEST</name>
<proteinExistence type="predicted"/>
<dbReference type="Pfam" id="PF12635">
    <property type="entry name" value="DUF3780"/>
    <property type="match status" value="1"/>
</dbReference>
<evidence type="ECO:0000313" key="1">
    <source>
        <dbReference type="EMBL" id="CAJ75165.1"/>
    </source>
</evidence>
<dbReference type="RefSeq" id="WP_211436360.1">
    <property type="nucleotide sequence ID" value="NZ_OCTL01000150.1"/>
</dbReference>
<sequence length="212" mass="25017">MKIRSKTKECIGFGFNPAESKHHFLIIIPKTASTKVLIFERFDWDIEEGGKNIIPLKQTLCGPPEQRIDQRFDRLKCELSKKKWKEIEDTFRTEFNQRLREFGQKTAAWKTGQNLVHRLFGKELTLLCWAIEDCDIKVIPTAIKNWQGLKPEERWWLYTMTNASTGEAHTKYGWRIAIRYALTENPVTEKFRQRSFLDQYVNDAIGHHKTKT</sequence>
<accession>Q1Q577</accession>
<reference evidence="1" key="1">
    <citation type="journal article" date="2006" name="Nature">
        <title>Deciphering the evolution and metabolism of an anammox bacterium from a community genome.</title>
        <authorList>
            <person name="Strous M."/>
            <person name="Pelletier E."/>
            <person name="Mangenot S."/>
            <person name="Rattei T."/>
            <person name="Lehner A."/>
            <person name="Taylor M.W."/>
            <person name="Horn M."/>
            <person name="Daims H."/>
            <person name="Bartol-Mavel D."/>
            <person name="Wincker P."/>
            <person name="Barbe V."/>
            <person name="Fonknechten N."/>
            <person name="Vallenet D."/>
            <person name="Segurens B."/>
            <person name="Schenowitz-Truong C."/>
            <person name="Medigue C."/>
            <person name="Collingro A."/>
            <person name="Snel B."/>
            <person name="Dutilh B.E."/>
            <person name="OpDenCamp H.J.M."/>
            <person name="vanDerDrift C."/>
            <person name="Cirpus I."/>
            <person name="vanDePas-Schoonen K.T."/>
            <person name="Harhangi H.R."/>
            <person name="vanNiftrik L."/>
            <person name="Schmid M."/>
            <person name="Keltjens J."/>
            <person name="vanDeVossenberg J."/>
            <person name="Kartal B."/>
            <person name="Meier H."/>
            <person name="Frishman D."/>
            <person name="Huynen M.A."/>
            <person name="Mewes H."/>
            <person name="Weissenbach J."/>
            <person name="Jetten M.S.M."/>
            <person name="Wagner M."/>
            <person name="LePaslier D."/>
        </authorList>
    </citation>
    <scope>NUCLEOTIDE SEQUENCE</scope>
</reference>
<dbReference type="EMBL" id="CT573071">
    <property type="protein sequence ID" value="CAJ75165.1"/>
    <property type="molecule type" value="Genomic_DNA"/>
</dbReference>
<evidence type="ECO:0008006" key="2">
    <source>
        <dbReference type="Google" id="ProtNLM"/>
    </source>
</evidence>
<dbReference type="AlphaFoldDB" id="Q1Q577"/>
<gene>
    <name evidence="1" type="ORF">kuste4403</name>
</gene>
<protein>
    <recommendedName>
        <fullName evidence="2">DUF3780 domain-containing protein</fullName>
    </recommendedName>
</protein>
<organism evidence="1">
    <name type="scientific">Kuenenia stuttgartiensis</name>
    <dbReference type="NCBI Taxonomy" id="174633"/>
    <lineage>
        <taxon>Bacteria</taxon>
        <taxon>Pseudomonadati</taxon>
        <taxon>Planctomycetota</taxon>
        <taxon>Candidatus Brocadiia</taxon>
        <taxon>Candidatus Brocadiales</taxon>
        <taxon>Candidatus Brocadiaceae</taxon>
        <taxon>Candidatus Kuenenia</taxon>
    </lineage>
</organism>